<dbReference type="RefSeq" id="WP_125164127.1">
    <property type="nucleotide sequence ID" value="NZ_CP034234.1"/>
</dbReference>
<evidence type="ECO:0000259" key="1">
    <source>
        <dbReference type="Pfam" id="PF03413"/>
    </source>
</evidence>
<name>A0A3S5HK91_9FIRM</name>
<feature type="domain" description="PepSY" evidence="1">
    <location>
        <begin position="139"/>
        <end position="195"/>
    </location>
</feature>
<dbReference type="Proteomes" id="UP000278804">
    <property type="component" value="Chromosome"/>
</dbReference>
<dbReference type="Gene3D" id="3.10.450.40">
    <property type="match status" value="1"/>
</dbReference>
<evidence type="ECO:0000313" key="3">
    <source>
        <dbReference type="Proteomes" id="UP000278804"/>
    </source>
</evidence>
<dbReference type="PROSITE" id="PS51257">
    <property type="entry name" value="PROKAR_LIPOPROTEIN"/>
    <property type="match status" value="1"/>
</dbReference>
<keyword evidence="3" id="KW-1185">Reference proteome</keyword>
<dbReference type="InterPro" id="IPR025711">
    <property type="entry name" value="PepSY"/>
</dbReference>
<protein>
    <submittedName>
        <fullName evidence="2">Peptidase</fullName>
    </submittedName>
</protein>
<accession>A0A3S5HK91</accession>
<dbReference type="EMBL" id="CP034234">
    <property type="protein sequence ID" value="AZK43920.1"/>
    <property type="molecule type" value="Genomic_DNA"/>
</dbReference>
<dbReference type="Pfam" id="PF03413">
    <property type="entry name" value="PepSY"/>
    <property type="match status" value="1"/>
</dbReference>
<gene>
    <name evidence="2" type="ORF">EEI45_03250</name>
</gene>
<dbReference type="KEGG" id="eri:EEI45_03250"/>
<dbReference type="AlphaFoldDB" id="A0A3S5HK91"/>
<sequence>MRKIICICLMLGITAGCSDRGKTATSIKPHPVDKEVQKLPPIKPNTENPNHLPEVSFEDALDFYFSLHDEQSIITEVAYGPLHEEGVYEVKAAIEGSEVEIVFNSNHAILSETNEYLDHEEQLEVERDGFTRDEFDTVIPVSDAMHQALKVKPGHFVEVELKKKDDALVYEVEIVGAHQKSIDIKIDAMTGKVMRED</sequence>
<proteinExistence type="predicted"/>
<evidence type="ECO:0000313" key="2">
    <source>
        <dbReference type="EMBL" id="AZK43920.1"/>
    </source>
</evidence>
<reference evidence="2 3" key="1">
    <citation type="journal article" date="2020" name="Int. J. Syst. Evol. Microbiol.">
        <title>Description of Erysipelothrix piscisicarius sp. nov., an emergent fish pathogen, and assessment of virulence using a tiger barb (Puntigrus tetrazona) infection model.</title>
        <authorList>
            <person name="Pomaranski E.K."/>
            <person name="Griffin M.J."/>
            <person name="Camus A.C."/>
            <person name="Armwood A.R."/>
            <person name="Shelley J."/>
            <person name="Waldbieser G.C."/>
            <person name="LaFrentz B.R."/>
            <person name="Garcia J.C."/>
            <person name="Yanong R."/>
            <person name="Soto E."/>
        </authorList>
    </citation>
    <scope>NUCLEOTIDE SEQUENCE [LARGE SCALE GENOMIC DNA]</scope>
    <source>
        <strain evidence="2 3">15TAL0474</strain>
    </source>
</reference>
<organism evidence="2 3">
    <name type="scientific">Erysipelothrix piscisicarius</name>
    <dbReference type="NCBI Taxonomy" id="2485784"/>
    <lineage>
        <taxon>Bacteria</taxon>
        <taxon>Bacillati</taxon>
        <taxon>Bacillota</taxon>
        <taxon>Erysipelotrichia</taxon>
        <taxon>Erysipelotrichales</taxon>
        <taxon>Erysipelotrichaceae</taxon>
        <taxon>Erysipelothrix</taxon>
    </lineage>
</organism>